<feature type="coiled-coil region" evidence="1">
    <location>
        <begin position="604"/>
        <end position="638"/>
    </location>
</feature>
<dbReference type="EMBL" id="LR796485">
    <property type="protein sequence ID" value="CAB4147602.1"/>
    <property type="molecule type" value="Genomic_DNA"/>
</dbReference>
<dbReference type="EMBL" id="LR797465">
    <property type="protein sequence ID" value="CAB4218947.1"/>
    <property type="molecule type" value="Genomic_DNA"/>
</dbReference>
<evidence type="ECO:0000313" key="3">
    <source>
        <dbReference type="EMBL" id="CAB4177971.1"/>
    </source>
</evidence>
<dbReference type="EMBL" id="LR796959">
    <property type="protein sequence ID" value="CAB4177971.1"/>
    <property type="molecule type" value="Genomic_DNA"/>
</dbReference>
<dbReference type="InterPro" id="IPR032427">
    <property type="entry name" value="P22_portal"/>
</dbReference>
<evidence type="ECO:0000313" key="2">
    <source>
        <dbReference type="EMBL" id="CAB4147602.1"/>
    </source>
</evidence>
<dbReference type="Pfam" id="PF16510">
    <property type="entry name" value="P22_portal"/>
    <property type="match status" value="1"/>
</dbReference>
<gene>
    <name evidence="3" type="ORF">UFOVP1011_15</name>
    <name evidence="4" type="ORF">UFOVP1162_49</name>
    <name evidence="5" type="ORF">UFOVP1611_52</name>
    <name evidence="2" type="ORF">UFOVP504_35</name>
</gene>
<protein>
    <submittedName>
        <fullName evidence="4">Phage P22-like portal protein</fullName>
    </submittedName>
</protein>
<evidence type="ECO:0000313" key="4">
    <source>
        <dbReference type="EMBL" id="CAB4187124.1"/>
    </source>
</evidence>
<proteinExistence type="predicted"/>
<keyword evidence="1" id="KW-0175">Coiled coil</keyword>
<evidence type="ECO:0000313" key="5">
    <source>
        <dbReference type="EMBL" id="CAB4218947.1"/>
    </source>
</evidence>
<evidence type="ECO:0000256" key="1">
    <source>
        <dbReference type="SAM" id="Coils"/>
    </source>
</evidence>
<name>A0A6J5R644_9CAUD</name>
<sequence>MSEDTDLLNEIKANFKRCEDWEATARQRYIEDLKFGNGDARNRWQWPDDVSRARESQQKPMLTVNKTQQHCLQIINDARQNKVGIEIRPVGGEATVKAADLYEALIRHIEYKSNATLAYEAAMYTGVFGGVGYVRVHVDYCDEDSFDQDIFIKRVADPLTIYLDPDIQEYDGSDARYGFVFEDIPRKEAESKYRRYKSAFADSPIDGSEGWISDDYVRVCEYFYRTEEADTLVALADGQTLRKSELPAGAYDELVALPGAIANERPIIDQRVEWCKVIGSTIVERKPWPGKYVPIARMIGQETIINGQMDRKGHVRALLDPQKMYNYHSSGSVEFVANQTKTPWLASARAVEGDPEQWTEANVKNAAVLIYNDVSDDGVPIQPPQRIAPPPPASGHIEGMQVAQQEMMLVSGQYQAIMGAPSNETSGKAINARQRQGDNATYHFIDHQALMIRFLGRIILDLIPKVYDTARVIQAIGRDDKRIKIQVDPNAQGPAQQLADPEAENFDAETVAAILNPSVGKYDVISDVGPSYATQRQEAFNAFSQIMAQNKEMFAVVGDLWAESADFPGSDKLAKRLHNMVPPQAKGGPSPEMQQMQQQFQEVAQQGQAEIAQLHLALQEANQKLADQAADLERKDYEAQTARTAALGKIDPEAFKPLIREMVSQMMEEPIVPLMAQHAAADQARVPQPTMAQPMPAQEGMISAV</sequence>
<reference evidence="4" key="1">
    <citation type="submission" date="2020-05" db="EMBL/GenBank/DDBJ databases">
        <authorList>
            <person name="Chiriac C."/>
            <person name="Salcher M."/>
            <person name="Ghai R."/>
            <person name="Kavagutti S V."/>
        </authorList>
    </citation>
    <scope>NUCLEOTIDE SEQUENCE</scope>
</reference>
<dbReference type="EMBL" id="LR797101">
    <property type="protein sequence ID" value="CAB4187124.1"/>
    <property type="molecule type" value="Genomic_DNA"/>
</dbReference>
<organism evidence="4">
    <name type="scientific">uncultured Caudovirales phage</name>
    <dbReference type="NCBI Taxonomy" id="2100421"/>
    <lineage>
        <taxon>Viruses</taxon>
        <taxon>Duplodnaviria</taxon>
        <taxon>Heunggongvirae</taxon>
        <taxon>Uroviricota</taxon>
        <taxon>Caudoviricetes</taxon>
        <taxon>Peduoviridae</taxon>
        <taxon>Maltschvirus</taxon>
        <taxon>Maltschvirus maltsch</taxon>
    </lineage>
</organism>
<accession>A0A6J5R644</accession>